<proteinExistence type="predicted"/>
<gene>
    <name evidence="1" type="ORF">HGRIS_003437</name>
</gene>
<comment type="caution">
    <text evidence="1">The sequence shown here is derived from an EMBL/GenBank/DDBJ whole genome shotgun (WGS) entry which is preliminary data.</text>
</comment>
<organism evidence="1 2">
    <name type="scientific">Hohenbuehelia grisea</name>
    <dbReference type="NCBI Taxonomy" id="104357"/>
    <lineage>
        <taxon>Eukaryota</taxon>
        <taxon>Fungi</taxon>
        <taxon>Dikarya</taxon>
        <taxon>Basidiomycota</taxon>
        <taxon>Agaricomycotina</taxon>
        <taxon>Agaricomycetes</taxon>
        <taxon>Agaricomycetidae</taxon>
        <taxon>Agaricales</taxon>
        <taxon>Pleurotineae</taxon>
        <taxon>Pleurotaceae</taxon>
        <taxon>Hohenbuehelia</taxon>
    </lineage>
</organism>
<accession>A0ABR3JFH0</accession>
<reference evidence="2" key="1">
    <citation type="submission" date="2024-06" db="EMBL/GenBank/DDBJ databases">
        <title>Multi-omics analyses provide insights into the biosynthesis of the anticancer antibiotic pleurotin in Hohenbuehelia grisea.</title>
        <authorList>
            <person name="Weaver J.A."/>
            <person name="Alberti F."/>
        </authorList>
    </citation>
    <scope>NUCLEOTIDE SEQUENCE [LARGE SCALE GENOMIC DNA]</scope>
    <source>
        <strain evidence="2">T-177</strain>
    </source>
</reference>
<dbReference type="Proteomes" id="UP001556367">
    <property type="component" value="Unassembled WGS sequence"/>
</dbReference>
<protein>
    <submittedName>
        <fullName evidence="1">Uncharacterized protein</fullName>
    </submittedName>
</protein>
<dbReference type="EMBL" id="JASNQZ010000007">
    <property type="protein sequence ID" value="KAL0954464.1"/>
    <property type="molecule type" value="Genomic_DNA"/>
</dbReference>
<keyword evidence="2" id="KW-1185">Reference proteome</keyword>
<sequence length="68" mass="7415">MAVDDRPIASGLITHDVITQISVDSHSEIRSLAVVAVGYPIILGLDWLRLHNPKLGMWATGVAWRPSP</sequence>
<name>A0ABR3JFH0_9AGAR</name>
<evidence type="ECO:0000313" key="1">
    <source>
        <dbReference type="EMBL" id="KAL0954464.1"/>
    </source>
</evidence>
<evidence type="ECO:0000313" key="2">
    <source>
        <dbReference type="Proteomes" id="UP001556367"/>
    </source>
</evidence>